<dbReference type="PANTHER" id="PTHR46246">
    <property type="entry name" value="GUANOSINE-3',5'-BIS(DIPHOSPHATE) 3'-PYROPHOSPHOHYDROLASE MESH1"/>
    <property type="match status" value="1"/>
</dbReference>
<dbReference type="PANTHER" id="PTHR46246:SF1">
    <property type="entry name" value="GUANOSINE-3',5'-BIS(DIPHOSPHATE) 3'-PYROPHOSPHOHYDROLASE MESH1"/>
    <property type="match status" value="1"/>
</dbReference>
<dbReference type="SMART" id="SM00471">
    <property type="entry name" value="HDc"/>
    <property type="match status" value="1"/>
</dbReference>
<protein>
    <submittedName>
        <fullName evidence="2">(P)ppGpp synthase/HD superfamily hydrolase</fullName>
    </submittedName>
</protein>
<sequence>MMLLLEAKRFAKNAHKGQLRKLSGQDYFSHLDNVALILKHANFSDEVIAAGYLHDVIEDTKVSEEQLFAMFGEEVTRLVLTNTENKILNWESRKGETIEKAKYASLESKAIIAADKLDNSSDLLRAFKHHGDVIWRYFNRGYDKQAWYYHNLVQSLFFGLHKNEIPNFFYDLKNNIGLLFEGYPKNDND</sequence>
<reference evidence="2 3" key="1">
    <citation type="submission" date="2023-07" db="EMBL/GenBank/DDBJ databases">
        <title>Genomic Encyclopedia of Type Strains, Phase IV (KMG-IV): sequencing the most valuable type-strain genomes for metagenomic binning, comparative biology and taxonomic classification.</title>
        <authorList>
            <person name="Goeker M."/>
        </authorList>
    </citation>
    <scope>NUCLEOTIDE SEQUENCE [LARGE SCALE GENOMIC DNA]</scope>
    <source>
        <strain evidence="2 3">DSM 17723</strain>
    </source>
</reference>
<keyword evidence="3" id="KW-1185">Reference proteome</keyword>
<keyword evidence="2" id="KW-0378">Hydrolase</keyword>
<dbReference type="GO" id="GO:0016787">
    <property type="term" value="F:hydrolase activity"/>
    <property type="evidence" value="ECO:0007669"/>
    <property type="project" value="UniProtKB-KW"/>
</dbReference>
<dbReference type="InterPro" id="IPR003607">
    <property type="entry name" value="HD/PDEase_dom"/>
</dbReference>
<dbReference type="Gene3D" id="1.10.3210.10">
    <property type="entry name" value="Hypothetical protein af1432"/>
    <property type="match status" value="1"/>
</dbReference>
<dbReference type="InterPro" id="IPR052194">
    <property type="entry name" value="MESH1"/>
</dbReference>
<accession>A0ABT9Z3T7</accession>
<dbReference type="Pfam" id="PF13328">
    <property type="entry name" value="HD_4"/>
    <property type="match status" value="1"/>
</dbReference>
<dbReference type="Proteomes" id="UP001232245">
    <property type="component" value="Unassembled WGS sequence"/>
</dbReference>
<gene>
    <name evidence="2" type="ORF">J2S02_003262</name>
</gene>
<dbReference type="SUPFAM" id="SSF109604">
    <property type="entry name" value="HD-domain/PDEase-like"/>
    <property type="match status" value="1"/>
</dbReference>
<evidence type="ECO:0000313" key="3">
    <source>
        <dbReference type="Proteomes" id="UP001232245"/>
    </source>
</evidence>
<name>A0ABT9Z3T7_9BACI</name>
<comment type="caution">
    <text evidence="2">The sequence shown here is derived from an EMBL/GenBank/DDBJ whole genome shotgun (WGS) entry which is preliminary data.</text>
</comment>
<evidence type="ECO:0000259" key="1">
    <source>
        <dbReference type="SMART" id="SM00471"/>
    </source>
</evidence>
<feature type="domain" description="HD/PDEase" evidence="1">
    <location>
        <begin position="23"/>
        <end position="129"/>
    </location>
</feature>
<dbReference type="EMBL" id="JAUSTZ010000007">
    <property type="protein sequence ID" value="MDQ0226917.1"/>
    <property type="molecule type" value="Genomic_DNA"/>
</dbReference>
<organism evidence="2 3">
    <name type="scientific">Metabacillus niabensis</name>
    <dbReference type="NCBI Taxonomy" id="324854"/>
    <lineage>
        <taxon>Bacteria</taxon>
        <taxon>Bacillati</taxon>
        <taxon>Bacillota</taxon>
        <taxon>Bacilli</taxon>
        <taxon>Bacillales</taxon>
        <taxon>Bacillaceae</taxon>
        <taxon>Metabacillus</taxon>
    </lineage>
</organism>
<evidence type="ECO:0000313" key="2">
    <source>
        <dbReference type="EMBL" id="MDQ0226917.1"/>
    </source>
</evidence>
<dbReference type="RefSeq" id="WP_174881794.1">
    <property type="nucleotide sequence ID" value="NZ_CADEPK010000434.1"/>
</dbReference>
<proteinExistence type="predicted"/>